<dbReference type="GO" id="GO:0000447">
    <property type="term" value="P:endonucleolytic cleavage in ITS1 to separate SSU-rRNA from 5.8S rRNA and LSU-rRNA from tricistronic rRNA transcript (SSU-rRNA, 5.8S rRNA, LSU-rRNA)"/>
    <property type="evidence" value="ECO:0007669"/>
    <property type="project" value="TreeGrafter"/>
</dbReference>
<dbReference type="EMBL" id="MCFA01000106">
    <property type="protein sequence ID" value="ORY07787.1"/>
    <property type="molecule type" value="Genomic_DNA"/>
</dbReference>
<dbReference type="PANTHER" id="PTHR15396">
    <property type="entry name" value="RIBONUCLEASE P PROTEIN SUBUNIT P40"/>
    <property type="match status" value="1"/>
</dbReference>
<dbReference type="STRING" id="1231657.A0A1Y1ZCT6"/>
<organism evidence="1 2">
    <name type="scientific">Clohesyomyces aquaticus</name>
    <dbReference type="NCBI Taxonomy" id="1231657"/>
    <lineage>
        <taxon>Eukaryota</taxon>
        <taxon>Fungi</taxon>
        <taxon>Dikarya</taxon>
        <taxon>Ascomycota</taxon>
        <taxon>Pezizomycotina</taxon>
        <taxon>Dothideomycetes</taxon>
        <taxon>Pleosporomycetidae</taxon>
        <taxon>Pleosporales</taxon>
        <taxon>Lindgomycetaceae</taxon>
        <taxon>Clohesyomyces</taxon>
    </lineage>
</organism>
<dbReference type="PANTHER" id="PTHR15396:SF1">
    <property type="entry name" value="RIBONUCLEASE P PROTEIN SUBUNIT P40"/>
    <property type="match status" value="1"/>
</dbReference>
<evidence type="ECO:0000313" key="2">
    <source>
        <dbReference type="Proteomes" id="UP000193144"/>
    </source>
</evidence>
<comment type="caution">
    <text evidence="1">The sequence shown here is derived from an EMBL/GenBank/DDBJ whole genome shotgun (WGS) entry which is preliminary data.</text>
</comment>
<gene>
    <name evidence="1" type="ORF">BCR34DRAFT_626369</name>
</gene>
<reference evidence="1 2" key="1">
    <citation type="submission" date="2016-07" db="EMBL/GenBank/DDBJ databases">
        <title>Pervasive Adenine N6-methylation of Active Genes in Fungi.</title>
        <authorList>
            <consortium name="DOE Joint Genome Institute"/>
            <person name="Mondo S.J."/>
            <person name="Dannebaum R.O."/>
            <person name="Kuo R.C."/>
            <person name="Labutti K."/>
            <person name="Haridas S."/>
            <person name="Kuo A."/>
            <person name="Salamov A."/>
            <person name="Ahrendt S.R."/>
            <person name="Lipzen A."/>
            <person name="Sullivan W."/>
            <person name="Andreopoulos W.B."/>
            <person name="Clum A."/>
            <person name="Lindquist E."/>
            <person name="Daum C."/>
            <person name="Ramamoorthy G.K."/>
            <person name="Gryganskyi A."/>
            <person name="Culley D."/>
            <person name="Magnuson J.K."/>
            <person name="James T.Y."/>
            <person name="O'Malley M.A."/>
            <person name="Stajich J.E."/>
            <person name="Spatafora J.W."/>
            <person name="Visel A."/>
            <person name="Grigoriev I.V."/>
        </authorList>
    </citation>
    <scope>NUCLEOTIDE SEQUENCE [LARGE SCALE GENOMIC DNA]</scope>
    <source>
        <strain evidence="1 2">CBS 115471</strain>
    </source>
</reference>
<dbReference type="AlphaFoldDB" id="A0A1Y1ZCT6"/>
<proteinExistence type="predicted"/>
<keyword evidence="2" id="KW-1185">Reference proteome</keyword>
<dbReference type="GO" id="GO:0030681">
    <property type="term" value="C:multimeric ribonuclease P complex"/>
    <property type="evidence" value="ECO:0007669"/>
    <property type="project" value="TreeGrafter"/>
</dbReference>
<dbReference type="Pfam" id="PF08584">
    <property type="entry name" value="Ribonuc_P_40"/>
    <property type="match status" value="1"/>
</dbReference>
<dbReference type="GO" id="GO:0004526">
    <property type="term" value="F:ribonuclease P activity"/>
    <property type="evidence" value="ECO:0007669"/>
    <property type="project" value="TreeGrafter"/>
</dbReference>
<accession>A0A1Y1ZCT6</accession>
<dbReference type="GO" id="GO:0001682">
    <property type="term" value="P:tRNA 5'-leader removal"/>
    <property type="evidence" value="ECO:0007669"/>
    <property type="project" value="InterPro"/>
</dbReference>
<sequence length="366" mass="41592">MYKNDGPASKCYFTHSLLPGYTDPQNPSTKKKPFSTFNAQRFSHTLDLILPEELYALVRARLDVTDGVGRLHYARVHMKLGELLESEFFTEYIKKGNIMMLSEGRPLVDNVFSLYEGVLRIEVDRPTYERCGLQGTPIEDGGRKHQKARWVIQFDLRASNMLHGKKLFSRLEWACKNILNQSLAWLFYNFNSSSIESLPEGREPISVHHPTVCAVPPTQTTLRNVLIPKLTVHDVPNTYDEEDSLALLEWLHLVSLGSPRINSSDQINPFLSRYEVPDACGLSTGGIIQVRWRGFIPPQFVRELFLLTKNYSLKSKRGAQGDDNTEIGSQDESKWFAITAKAFTGYGGCFTVMQFAGRDTLTWECD</sequence>
<dbReference type="InterPro" id="IPR013893">
    <property type="entry name" value="RNase_P_Rpp40"/>
</dbReference>
<dbReference type="GO" id="GO:0000172">
    <property type="term" value="C:ribonuclease MRP complex"/>
    <property type="evidence" value="ECO:0007669"/>
    <property type="project" value="TreeGrafter"/>
</dbReference>
<name>A0A1Y1ZCT6_9PLEO</name>
<dbReference type="GO" id="GO:0000171">
    <property type="term" value="F:ribonuclease MRP activity"/>
    <property type="evidence" value="ECO:0007669"/>
    <property type="project" value="TreeGrafter"/>
</dbReference>
<evidence type="ECO:0000313" key="1">
    <source>
        <dbReference type="EMBL" id="ORY07787.1"/>
    </source>
</evidence>
<dbReference type="Proteomes" id="UP000193144">
    <property type="component" value="Unassembled WGS sequence"/>
</dbReference>
<dbReference type="OrthoDB" id="63112at2759"/>
<protein>
    <submittedName>
        <fullName evidence="1">Ribonuclease P 40kDa subunit-domain-containing protein</fullName>
    </submittedName>
</protein>